<keyword evidence="14" id="KW-1185">Reference proteome</keyword>
<keyword evidence="6" id="KW-0804">Transcription</keyword>
<dbReference type="GO" id="GO:0048830">
    <property type="term" value="P:adventitious root development"/>
    <property type="evidence" value="ECO:0007669"/>
    <property type="project" value="InterPro"/>
</dbReference>
<feature type="region of interest" description="Disordered" evidence="11">
    <location>
        <begin position="1"/>
        <end position="22"/>
    </location>
</feature>
<dbReference type="Pfam" id="PF00046">
    <property type="entry name" value="Homeodomain"/>
    <property type="match status" value="1"/>
</dbReference>
<feature type="domain" description="Homeobox" evidence="12">
    <location>
        <begin position="15"/>
        <end position="80"/>
    </location>
</feature>
<comment type="subcellular location">
    <subcellularLocation>
        <location evidence="1 9 10">Nucleus</location>
    </subcellularLocation>
</comment>
<feature type="compositionally biased region" description="Low complexity" evidence="11">
    <location>
        <begin position="108"/>
        <end position="119"/>
    </location>
</feature>
<evidence type="ECO:0000313" key="13">
    <source>
        <dbReference type="EMBL" id="URE43504.1"/>
    </source>
</evidence>
<dbReference type="Gene3D" id="1.10.10.60">
    <property type="entry name" value="Homeodomain-like"/>
    <property type="match status" value="1"/>
</dbReference>
<feature type="region of interest" description="Disordered" evidence="11">
    <location>
        <begin position="79"/>
        <end position="119"/>
    </location>
</feature>
<evidence type="ECO:0000313" key="14">
    <source>
        <dbReference type="Proteomes" id="UP001055439"/>
    </source>
</evidence>
<dbReference type="EMBL" id="CP097511">
    <property type="protein sequence ID" value="URE43504.1"/>
    <property type="molecule type" value="Genomic_DNA"/>
</dbReference>
<dbReference type="FunFam" id="1.10.10.60:FF:000118">
    <property type="entry name" value="WUSCHEL-related homeobox 11"/>
    <property type="match status" value="1"/>
</dbReference>
<dbReference type="GO" id="GO:0003677">
    <property type="term" value="F:DNA binding"/>
    <property type="evidence" value="ECO:0007669"/>
    <property type="project" value="UniProtKB-UniRule"/>
</dbReference>
<feature type="region of interest" description="Disordered" evidence="11">
    <location>
        <begin position="578"/>
        <end position="598"/>
    </location>
</feature>
<feature type="DNA-binding region" description="Homeobox" evidence="9">
    <location>
        <begin position="17"/>
        <end position="81"/>
    </location>
</feature>
<sequence>MDEQRNSPNRSSTAAEPVRSRWTPKPEQILILESIFNSGMVNPPKEETVRIRMLLERFGSVGDANVFYWFQNRRSRSRRRQRQLQTSGLAADPRAARQVGGAVLHEPSSSSSSSTSSNNSSGGGSFFPCSFSASSSFSSLVVDDRGGDDLFSISRQMGFMGSGQIPCVCPSLDHQPGTITVFINGIPSEVPRGPIDLRATFGQNVMLVHSSGELLPINEYGILLQSLQMVIEQIAHLLCSFGRKSTTADAGKDDLVRQCARAMERDRVTTSLARRPSRGYATFADLGRRIGRCELSIFDADRCSKEHDAIRRTIILNGPAQRCRLSAQRGGFSLSLVDGHARHGPTCSFYAMPTASSKASWNSHLGLALHGSVAVTASALRFKWPSSVARRLFGRSCPCSGMKSVDVEEKCSQPRSPIRSGLDLRTSLSSKNLSFSTGEVALSSIPEGATREEINDEFGFEETIEVKITTPGSPPQNPDLFSLETPFSAEIGCRMANSSNLFCDSDGFTFSILNPSFFNLAEEPPRTPLEVFRPSKETAVFPFSDHAPIPKPPLDDDAASDASSDLFEIESFSTQTTYRHRDSLDSRDRLLEAPPPTGVSVTTAEGLDCASLANFPSAASACGELRFAAAAGGRWRGSGLLRCRSEKAVSVGPNPVRVSSPVGSDPHRRANALSRSVLVPKPNGIRRVLFSASENK</sequence>
<evidence type="ECO:0000256" key="3">
    <source>
        <dbReference type="ARBA" id="ARBA00023015"/>
    </source>
</evidence>
<proteinExistence type="inferred from homology"/>
<dbReference type="InterPro" id="IPR044558">
    <property type="entry name" value="WOX11-like"/>
</dbReference>
<feature type="compositionally biased region" description="Basic and acidic residues" evidence="11">
    <location>
        <begin position="579"/>
        <end position="591"/>
    </location>
</feature>
<evidence type="ECO:0000256" key="7">
    <source>
        <dbReference type="ARBA" id="ARBA00023242"/>
    </source>
</evidence>
<comment type="similarity">
    <text evidence="8">Belongs to the WUS homeobox family.</text>
</comment>
<organism evidence="13 14">
    <name type="scientific">Musa troglodytarum</name>
    <name type="common">fe'i banana</name>
    <dbReference type="NCBI Taxonomy" id="320322"/>
    <lineage>
        <taxon>Eukaryota</taxon>
        <taxon>Viridiplantae</taxon>
        <taxon>Streptophyta</taxon>
        <taxon>Embryophyta</taxon>
        <taxon>Tracheophyta</taxon>
        <taxon>Spermatophyta</taxon>
        <taxon>Magnoliopsida</taxon>
        <taxon>Liliopsida</taxon>
        <taxon>Zingiberales</taxon>
        <taxon>Musaceae</taxon>
        <taxon>Musa</taxon>
    </lineage>
</organism>
<keyword evidence="3" id="KW-0805">Transcription regulation</keyword>
<keyword evidence="5 9" id="KW-0371">Homeobox</keyword>
<protein>
    <submittedName>
        <fullName evidence="13">WUSCHEL-related homeobox</fullName>
    </submittedName>
</protein>
<evidence type="ECO:0000256" key="11">
    <source>
        <dbReference type="SAM" id="MobiDB-lite"/>
    </source>
</evidence>
<dbReference type="AlphaFoldDB" id="A0A9E7LAE5"/>
<dbReference type="PANTHER" id="PTHR46998:SF2">
    <property type="entry name" value="WUSCHEL-RELATED HOMEOBOX 11"/>
    <property type="match status" value="1"/>
</dbReference>
<dbReference type="PROSITE" id="PS50071">
    <property type="entry name" value="HOMEOBOX_2"/>
    <property type="match status" value="1"/>
</dbReference>
<accession>A0A9E7LAE5</accession>
<dbReference type="InterPro" id="IPR009057">
    <property type="entry name" value="Homeodomain-like_sf"/>
</dbReference>
<evidence type="ECO:0000256" key="10">
    <source>
        <dbReference type="RuleBase" id="RU000682"/>
    </source>
</evidence>
<dbReference type="PANTHER" id="PTHR46998">
    <property type="entry name" value="WUSCHEL-RELATED HOMEOBOX 11"/>
    <property type="match status" value="1"/>
</dbReference>
<dbReference type="GO" id="GO:0003700">
    <property type="term" value="F:DNA-binding transcription factor activity"/>
    <property type="evidence" value="ECO:0007669"/>
    <property type="project" value="InterPro"/>
</dbReference>
<evidence type="ECO:0000256" key="2">
    <source>
        <dbReference type="ARBA" id="ARBA00022473"/>
    </source>
</evidence>
<dbReference type="InterPro" id="IPR001356">
    <property type="entry name" value="HD"/>
</dbReference>
<dbReference type="SMART" id="SM00389">
    <property type="entry name" value="HOX"/>
    <property type="match status" value="1"/>
</dbReference>
<name>A0A9E7LAE5_9LILI</name>
<feature type="compositionally biased region" description="Polar residues" evidence="11">
    <location>
        <begin position="1"/>
        <end position="14"/>
    </location>
</feature>
<keyword evidence="4 9" id="KW-0238">DNA-binding</keyword>
<keyword evidence="7 9" id="KW-0539">Nucleus</keyword>
<reference evidence="13" key="1">
    <citation type="submission" date="2022-05" db="EMBL/GenBank/DDBJ databases">
        <title>The Musa troglodytarum L. genome provides insights into the mechanism of non-climacteric behaviour and enrichment of carotenoids.</title>
        <authorList>
            <person name="Wang J."/>
        </authorList>
    </citation>
    <scope>NUCLEOTIDE SEQUENCE</scope>
    <source>
        <tissue evidence="13">Leaf</tissue>
    </source>
</reference>
<evidence type="ECO:0000256" key="6">
    <source>
        <dbReference type="ARBA" id="ARBA00023163"/>
    </source>
</evidence>
<evidence type="ECO:0000256" key="4">
    <source>
        <dbReference type="ARBA" id="ARBA00023125"/>
    </source>
</evidence>
<evidence type="ECO:0000256" key="5">
    <source>
        <dbReference type="ARBA" id="ARBA00023155"/>
    </source>
</evidence>
<dbReference type="OrthoDB" id="768611at2759"/>
<evidence type="ECO:0000259" key="12">
    <source>
        <dbReference type="PROSITE" id="PS50071"/>
    </source>
</evidence>
<dbReference type="GO" id="GO:1905393">
    <property type="term" value="P:plant organ formation"/>
    <property type="evidence" value="ECO:0007669"/>
    <property type="project" value="UniProtKB-ARBA"/>
</dbReference>
<dbReference type="GO" id="GO:0005634">
    <property type="term" value="C:nucleus"/>
    <property type="evidence" value="ECO:0007669"/>
    <property type="project" value="UniProtKB-SubCell"/>
</dbReference>
<dbReference type="Proteomes" id="UP001055439">
    <property type="component" value="Chromosome 9"/>
</dbReference>
<gene>
    <name evidence="13" type="ORF">MUK42_15013</name>
</gene>
<keyword evidence="2" id="KW-0217">Developmental protein</keyword>
<evidence type="ECO:0000256" key="9">
    <source>
        <dbReference type="PROSITE-ProRule" id="PRU00108"/>
    </source>
</evidence>
<dbReference type="SUPFAM" id="SSF46689">
    <property type="entry name" value="Homeodomain-like"/>
    <property type="match status" value="1"/>
</dbReference>
<evidence type="ECO:0000256" key="8">
    <source>
        <dbReference type="ARBA" id="ARBA00024040"/>
    </source>
</evidence>
<evidence type="ECO:0000256" key="1">
    <source>
        <dbReference type="ARBA" id="ARBA00004123"/>
    </source>
</evidence>